<proteinExistence type="predicted"/>
<dbReference type="Pfam" id="PF07110">
    <property type="entry name" value="EthD"/>
    <property type="match status" value="1"/>
</dbReference>
<protein>
    <submittedName>
        <fullName evidence="2">Ethyl tert-butyl ether degradation EthD</fullName>
    </submittedName>
</protein>
<dbReference type="Gene3D" id="3.30.70.100">
    <property type="match status" value="1"/>
</dbReference>
<dbReference type="InterPro" id="IPR011008">
    <property type="entry name" value="Dimeric_a/b-barrel"/>
</dbReference>
<keyword evidence="3" id="KW-1185">Reference proteome</keyword>
<dbReference type="Proteomes" id="UP000006377">
    <property type="component" value="Chromosome"/>
</dbReference>
<reference evidence="2 3" key="1">
    <citation type="journal article" date="2011" name="Stand. Genomic Sci.">
        <title>Complete genome sequence of Parvibaculum lavamentivorans type strain (DS-1(T)).</title>
        <authorList>
            <person name="Schleheck D."/>
            <person name="Weiss M."/>
            <person name="Pitluck S."/>
            <person name="Bruce D."/>
            <person name="Land M.L."/>
            <person name="Han S."/>
            <person name="Saunders E."/>
            <person name="Tapia R."/>
            <person name="Detter C."/>
            <person name="Brettin T."/>
            <person name="Han J."/>
            <person name="Woyke T."/>
            <person name="Goodwin L."/>
            <person name="Pennacchio L."/>
            <person name="Nolan M."/>
            <person name="Cook A.M."/>
            <person name="Kjelleberg S."/>
            <person name="Thomas T."/>
        </authorList>
    </citation>
    <scope>NUCLEOTIDE SEQUENCE [LARGE SCALE GENOMIC DNA]</scope>
    <source>
        <strain evidence="3">DS-1 / DSM 13023 / NCIMB 13966</strain>
    </source>
</reference>
<dbReference type="STRING" id="402881.Plav_3012"/>
<organism evidence="2 3">
    <name type="scientific">Parvibaculum lavamentivorans (strain DS-1 / DSM 13023 / NCIMB 13966)</name>
    <dbReference type="NCBI Taxonomy" id="402881"/>
    <lineage>
        <taxon>Bacteria</taxon>
        <taxon>Pseudomonadati</taxon>
        <taxon>Pseudomonadota</taxon>
        <taxon>Alphaproteobacteria</taxon>
        <taxon>Hyphomicrobiales</taxon>
        <taxon>Parvibaculaceae</taxon>
        <taxon>Parvibaculum</taxon>
    </lineage>
</organism>
<dbReference type="NCBIfam" id="TIGR02118">
    <property type="entry name" value="EthD family reductase"/>
    <property type="match status" value="1"/>
</dbReference>
<dbReference type="KEGG" id="pla:Plav_3012"/>
<dbReference type="InterPro" id="IPR009799">
    <property type="entry name" value="EthD_dom"/>
</dbReference>
<evidence type="ECO:0000259" key="1">
    <source>
        <dbReference type="Pfam" id="PF07110"/>
    </source>
</evidence>
<dbReference type="OrthoDB" id="6369070at2"/>
<accession>A7HXI6</accession>
<evidence type="ECO:0000313" key="2">
    <source>
        <dbReference type="EMBL" id="ABS64619.1"/>
    </source>
</evidence>
<sequence length="127" mass="14578">MIKLTFCLTRLPRLSLAEFQDYWRNKHAPLVKSHREALRIRRYVQLHSWEESLSDGIREARGGGLDKAPAIYDGVAQLWWESAEDLAAALASPEGVDAGRQLYEDEAKFIDFTKSPLWWGEEKVVFG</sequence>
<dbReference type="RefSeq" id="WP_012111940.1">
    <property type="nucleotide sequence ID" value="NC_009719.1"/>
</dbReference>
<gene>
    <name evidence="2" type="ordered locus">Plav_3012</name>
</gene>
<name>A7HXI6_PARL1</name>
<evidence type="ECO:0000313" key="3">
    <source>
        <dbReference type="Proteomes" id="UP000006377"/>
    </source>
</evidence>
<dbReference type="AlphaFoldDB" id="A7HXI6"/>
<feature type="domain" description="EthD" evidence="1">
    <location>
        <begin position="12"/>
        <end position="112"/>
    </location>
</feature>
<dbReference type="SUPFAM" id="SSF54909">
    <property type="entry name" value="Dimeric alpha+beta barrel"/>
    <property type="match status" value="1"/>
</dbReference>
<dbReference type="HOGENOM" id="CLU_115019_3_3_5"/>
<dbReference type="eggNOG" id="ENOG5032WY3">
    <property type="taxonomic scope" value="Bacteria"/>
</dbReference>
<dbReference type="GO" id="GO:0016491">
    <property type="term" value="F:oxidoreductase activity"/>
    <property type="evidence" value="ECO:0007669"/>
    <property type="project" value="InterPro"/>
</dbReference>
<dbReference type="EMBL" id="CP000774">
    <property type="protein sequence ID" value="ABS64619.1"/>
    <property type="molecule type" value="Genomic_DNA"/>
</dbReference>